<keyword evidence="4" id="KW-1185">Reference proteome</keyword>
<dbReference type="WBParaSite" id="Pan_g8665.t1">
    <property type="protein sequence ID" value="Pan_g8665.t1"/>
    <property type="gene ID" value="Pan_g8665"/>
</dbReference>
<organism evidence="4 5">
    <name type="scientific">Panagrellus redivivus</name>
    <name type="common">Microworm</name>
    <dbReference type="NCBI Taxonomy" id="6233"/>
    <lineage>
        <taxon>Eukaryota</taxon>
        <taxon>Metazoa</taxon>
        <taxon>Ecdysozoa</taxon>
        <taxon>Nematoda</taxon>
        <taxon>Chromadorea</taxon>
        <taxon>Rhabditida</taxon>
        <taxon>Tylenchina</taxon>
        <taxon>Panagrolaimomorpha</taxon>
        <taxon>Panagrolaimoidea</taxon>
        <taxon>Panagrolaimidae</taxon>
        <taxon>Panagrellus</taxon>
    </lineage>
</organism>
<evidence type="ECO:0000256" key="2">
    <source>
        <dbReference type="SAM" id="Phobius"/>
    </source>
</evidence>
<protein>
    <submittedName>
        <fullName evidence="5">ZP domain-containing protein</fullName>
    </submittedName>
</protein>
<proteinExistence type="predicted"/>
<dbReference type="AlphaFoldDB" id="A0A7E4W7V2"/>
<reference evidence="5" key="2">
    <citation type="submission" date="2020-10" db="UniProtKB">
        <authorList>
            <consortium name="WormBaseParasite"/>
        </authorList>
    </citation>
    <scope>IDENTIFICATION</scope>
</reference>
<feature type="region of interest" description="Disordered" evidence="1">
    <location>
        <begin position="395"/>
        <end position="419"/>
    </location>
</feature>
<name>A0A7E4W7V2_PANRE</name>
<feature type="region of interest" description="Disordered" evidence="1">
    <location>
        <begin position="352"/>
        <end position="375"/>
    </location>
</feature>
<evidence type="ECO:0000256" key="1">
    <source>
        <dbReference type="SAM" id="MobiDB-lite"/>
    </source>
</evidence>
<reference evidence="4" key="1">
    <citation type="journal article" date="2013" name="Genetics">
        <title>The draft genome and transcriptome of Panagrellus redivivus are shaped by the harsh demands of a free-living lifestyle.</title>
        <authorList>
            <person name="Srinivasan J."/>
            <person name="Dillman A.R."/>
            <person name="Macchietto M.G."/>
            <person name="Heikkinen L."/>
            <person name="Lakso M."/>
            <person name="Fracchia K.M."/>
            <person name="Antoshechkin I."/>
            <person name="Mortazavi A."/>
            <person name="Wong G."/>
            <person name="Sternberg P.W."/>
        </authorList>
    </citation>
    <scope>NUCLEOTIDE SEQUENCE [LARGE SCALE GENOMIC DNA]</scope>
    <source>
        <strain evidence="4">MT8872</strain>
    </source>
</reference>
<evidence type="ECO:0000313" key="5">
    <source>
        <dbReference type="WBParaSite" id="Pan_g8665.t1"/>
    </source>
</evidence>
<evidence type="ECO:0000313" key="4">
    <source>
        <dbReference type="Proteomes" id="UP000492821"/>
    </source>
</evidence>
<keyword evidence="3" id="KW-0732">Signal</keyword>
<keyword evidence="2" id="KW-0472">Membrane</keyword>
<keyword evidence="2" id="KW-1133">Transmembrane helix</keyword>
<feature type="signal peptide" evidence="3">
    <location>
        <begin position="1"/>
        <end position="18"/>
    </location>
</feature>
<feature type="compositionally biased region" description="Polar residues" evidence="1">
    <location>
        <begin position="403"/>
        <end position="414"/>
    </location>
</feature>
<accession>A0A7E4W7V2</accession>
<sequence>MFIPLLGILVLLFAGIYGQNNAVANRKINVLPRCGSQLITIEIQFDENEVPNGKFTDWIIVGDSNRPECRLRGNGELQYVVEIAVFDDPCETRMIAPGVFQNTIRIAQLPAIVLQDDFNFTVKCIYGSPEVQQHQQNKVVKPNFEISGNVIPETFDPELSIPNGSIDSGSVGVSSQPDLGLPSDFLESLNKQAASSKSIFEEFEANGPGIFTTLGLTPASTPIERTPVKNSNLIVETATDETPETTVSPMGVPISGNSAGNTGSATGGNIIAILLTAFIVLAVMIMLILLFLCLRNRYWDDLGENKAVANSPADSGSGIHPKNSEVPWWSGKGPNGGGGTYLLPSEYRVNRTPSGISADDHRTHTSYTSAESDDLDRHSVRAIDVPSNYRHAAAAPVHEAFRNRSTPTGSSAGSNPLPAMAHRGQALEEDDLDDDSQMNSTTQSYAEWRERMLTQHEPAMGPPKEADLPQRCLTPVRSITEIYRSAETHLQKLMNDEHGHSRGEGQSSDEGEYSLPRNENVGISRGASGDDLEEGLDANTVDKLIRCVEKIRGFGSRKLTEQEIARWRQLISNDVNLQEKIVSAKSLDELKVMCEHPDYRLYFTRTKWSHIMQCVAEVLFNAKFASPAGSFSMGTVQRDTLVRKPTNHDEESNTNGSMLNVYVGNMSSNPGGW</sequence>
<feature type="region of interest" description="Disordered" evidence="1">
    <location>
        <begin position="497"/>
        <end position="534"/>
    </location>
</feature>
<feature type="region of interest" description="Disordered" evidence="1">
    <location>
        <begin position="309"/>
        <end position="332"/>
    </location>
</feature>
<feature type="chain" id="PRO_5028905494" evidence="3">
    <location>
        <begin position="19"/>
        <end position="673"/>
    </location>
</feature>
<feature type="transmembrane region" description="Helical" evidence="2">
    <location>
        <begin position="270"/>
        <end position="294"/>
    </location>
</feature>
<dbReference type="Proteomes" id="UP000492821">
    <property type="component" value="Unassembled WGS sequence"/>
</dbReference>
<evidence type="ECO:0000256" key="3">
    <source>
        <dbReference type="SAM" id="SignalP"/>
    </source>
</evidence>
<keyword evidence="2" id="KW-0812">Transmembrane</keyword>